<dbReference type="InterPro" id="IPR036465">
    <property type="entry name" value="vWFA_dom_sf"/>
</dbReference>
<dbReference type="GO" id="GO:0003690">
    <property type="term" value="F:double-stranded DNA binding"/>
    <property type="evidence" value="ECO:0007669"/>
    <property type="project" value="TreeGrafter"/>
</dbReference>
<dbReference type="AlphaFoldDB" id="A0A914Y4Y5"/>
<dbReference type="GO" id="GO:0042162">
    <property type="term" value="F:telomeric DNA binding"/>
    <property type="evidence" value="ECO:0007669"/>
    <property type="project" value="TreeGrafter"/>
</dbReference>
<dbReference type="GO" id="GO:0043564">
    <property type="term" value="C:Ku70:Ku80 complex"/>
    <property type="evidence" value="ECO:0007669"/>
    <property type="project" value="TreeGrafter"/>
</dbReference>
<dbReference type="Proteomes" id="UP000887577">
    <property type="component" value="Unplaced"/>
</dbReference>
<dbReference type="PANTHER" id="PTHR12604:SF2">
    <property type="entry name" value="X-RAY REPAIR CROSS-COMPLEMENTING PROTEIN 6"/>
    <property type="match status" value="1"/>
</dbReference>
<dbReference type="GO" id="GO:0000723">
    <property type="term" value="P:telomere maintenance"/>
    <property type="evidence" value="ECO:0007669"/>
    <property type="project" value="TreeGrafter"/>
</dbReference>
<protein>
    <submittedName>
        <fullName evidence="3">Ku70/Ku80 N-terminal alpha/beta domain-containing protein</fullName>
    </submittedName>
</protein>
<name>A0A914Y4Y5_9BILA</name>
<dbReference type="Gene3D" id="3.40.50.410">
    <property type="entry name" value="von Willebrand factor, type A domain"/>
    <property type="match status" value="1"/>
</dbReference>
<organism evidence="2 3">
    <name type="scientific">Panagrolaimus superbus</name>
    <dbReference type="NCBI Taxonomy" id="310955"/>
    <lineage>
        <taxon>Eukaryota</taxon>
        <taxon>Metazoa</taxon>
        <taxon>Ecdysozoa</taxon>
        <taxon>Nematoda</taxon>
        <taxon>Chromadorea</taxon>
        <taxon>Rhabditida</taxon>
        <taxon>Tylenchina</taxon>
        <taxon>Panagrolaimomorpha</taxon>
        <taxon>Panagrolaimoidea</taxon>
        <taxon>Panagrolaimidae</taxon>
        <taxon>Panagrolaimus</taxon>
    </lineage>
</organism>
<dbReference type="SUPFAM" id="SSF53300">
    <property type="entry name" value="vWA-like"/>
    <property type="match status" value="1"/>
</dbReference>
<accession>A0A914Y4Y5</accession>
<sequence>MESTNAKIQPDSGRQGTIFCFDCSEYMFEVNEDDKEKRTHMLIALKAMRSEMNHKCLSADLREMVSIIFFNTAKTNIDAEALDNIFVYRNMVEYDENKFMKGLGADTVKQVDELIKDEKKRKEFFEVTLGGSGQCDYSQLVWLFQRNFQYEQVFT</sequence>
<reference evidence="3" key="1">
    <citation type="submission" date="2022-11" db="UniProtKB">
        <authorList>
            <consortium name="WormBaseParasite"/>
        </authorList>
    </citation>
    <scope>IDENTIFICATION</scope>
</reference>
<dbReference type="PANTHER" id="PTHR12604">
    <property type="entry name" value="KU AUTOANTIGEN DNA HELICASE"/>
    <property type="match status" value="1"/>
</dbReference>
<feature type="domain" description="Ku70/Ku80 N-terminal alpha/beta" evidence="1">
    <location>
        <begin position="17"/>
        <end position="147"/>
    </location>
</feature>
<dbReference type="Pfam" id="PF03731">
    <property type="entry name" value="Ku_N"/>
    <property type="match status" value="1"/>
</dbReference>
<dbReference type="WBParaSite" id="PSU_v2.g12767.t1">
    <property type="protein sequence ID" value="PSU_v2.g12767.t1"/>
    <property type="gene ID" value="PSU_v2.g12767"/>
</dbReference>
<evidence type="ECO:0000313" key="3">
    <source>
        <dbReference type="WBParaSite" id="PSU_v2.g12767.t1"/>
    </source>
</evidence>
<dbReference type="InterPro" id="IPR005161">
    <property type="entry name" value="Ku_N"/>
</dbReference>
<evidence type="ECO:0000259" key="1">
    <source>
        <dbReference type="Pfam" id="PF03731"/>
    </source>
</evidence>
<keyword evidence="2" id="KW-1185">Reference proteome</keyword>
<proteinExistence type="predicted"/>
<dbReference type="GO" id="GO:0006303">
    <property type="term" value="P:double-strand break repair via nonhomologous end joining"/>
    <property type="evidence" value="ECO:0007669"/>
    <property type="project" value="TreeGrafter"/>
</dbReference>
<evidence type="ECO:0000313" key="2">
    <source>
        <dbReference type="Proteomes" id="UP000887577"/>
    </source>
</evidence>